<evidence type="ECO:0000259" key="10">
    <source>
        <dbReference type="SMART" id="SM00322"/>
    </source>
</evidence>
<comment type="subcellular location">
    <subcellularLocation>
        <location evidence="1 8">Nucleus</location>
        <location evidence="1 8">Nucleolus</location>
    </subcellularLocation>
</comment>
<keyword evidence="4 8" id="KW-0698">rRNA processing</keyword>
<evidence type="ECO:0000256" key="2">
    <source>
        <dbReference type="ARBA" id="ARBA00009344"/>
    </source>
</evidence>
<evidence type="ECO:0000313" key="12">
    <source>
        <dbReference type="Proteomes" id="UP000593906"/>
    </source>
</evidence>
<organism evidence="11 12">
    <name type="scientific">Cryptosporidium parvum</name>
    <dbReference type="NCBI Taxonomy" id="5807"/>
    <lineage>
        <taxon>Eukaryota</taxon>
        <taxon>Sar</taxon>
        <taxon>Alveolata</taxon>
        <taxon>Apicomplexa</taxon>
        <taxon>Conoidasida</taxon>
        <taxon>Coccidia</taxon>
        <taxon>Eucoccidiorida</taxon>
        <taxon>Eimeriorina</taxon>
        <taxon>Cryptosporidiidae</taxon>
        <taxon>Cryptosporidium</taxon>
    </lineage>
</organism>
<protein>
    <recommendedName>
        <fullName evidence="8">KRR1 small subunit processome component</fullName>
    </recommendedName>
    <alternativeName>
        <fullName evidence="8">KRR-R motif-containing protein 1</fullName>
    </alternativeName>
</protein>
<dbReference type="PANTHER" id="PTHR12581:SF0">
    <property type="entry name" value="KRR1 SMALL SUBUNIT PROCESSOME COMPONENT HOMOLOG"/>
    <property type="match status" value="1"/>
</dbReference>
<dbReference type="InterPro" id="IPR024166">
    <property type="entry name" value="rRNA_assembly_KRR1"/>
</dbReference>
<dbReference type="Proteomes" id="UP000593906">
    <property type="component" value="Chromosome 3"/>
</dbReference>
<dbReference type="SUPFAM" id="SSF54791">
    <property type="entry name" value="Eukaryotic type KH-domain (KH-domain type I)"/>
    <property type="match status" value="1"/>
</dbReference>
<accession>A0A7S7LI87</accession>
<reference evidence="11 12" key="1">
    <citation type="submission" date="2019-09" db="EMBL/GenBank/DDBJ databases">
        <title>Consistent, comparative and evidence-based genome assembly and annotation for Cryptosporidium parvum, C. hominis and C. tyzzeri.</title>
        <authorList>
            <person name="Baptista R.P."/>
            <person name="Li Y."/>
            <person name="Sateriale A."/>
            <person name="Ansell B."/>
            <person name="Jex A."/>
            <person name="Sanders M."/>
            <person name="Brooks K."/>
            <person name="Tracey A."/>
            <person name="Berriman M."/>
            <person name="Striepen B."/>
            <person name="Cotton J.A."/>
            <person name="Kissinger J.C."/>
        </authorList>
    </citation>
    <scope>NUCLEOTIDE SEQUENCE [LARGE SCALE GENOMIC DNA]</scope>
    <source>
        <strain evidence="11 12">IOWA-ATCC</strain>
    </source>
</reference>
<feature type="domain" description="K Homology" evidence="10">
    <location>
        <begin position="142"/>
        <end position="210"/>
    </location>
</feature>
<keyword evidence="9" id="KW-0175">Coiled coil</keyword>
<dbReference type="PIRSF" id="PIRSF006515">
    <property type="entry name" value="KRR1"/>
    <property type="match status" value="1"/>
</dbReference>
<evidence type="ECO:0000256" key="1">
    <source>
        <dbReference type="ARBA" id="ARBA00004604"/>
    </source>
</evidence>
<dbReference type="AlphaFoldDB" id="A0A7S7LI87"/>
<dbReference type="CDD" id="cd22394">
    <property type="entry name" value="KH-I_KRR1_rpt2"/>
    <property type="match status" value="1"/>
</dbReference>
<comment type="function">
    <text evidence="8">Required for 40S ribosome biogenesis. Involved in nucleolar processing of pre-18S ribosomal RNA and ribosome assembly.</text>
</comment>
<evidence type="ECO:0000256" key="4">
    <source>
        <dbReference type="ARBA" id="ARBA00022552"/>
    </source>
</evidence>
<evidence type="ECO:0000256" key="6">
    <source>
        <dbReference type="ARBA" id="ARBA00023242"/>
    </source>
</evidence>
<keyword evidence="7 8" id="KW-0687">Ribonucleoprotein</keyword>
<dbReference type="SMART" id="SM00322">
    <property type="entry name" value="KH"/>
    <property type="match status" value="1"/>
</dbReference>
<evidence type="ECO:0000256" key="7">
    <source>
        <dbReference type="ARBA" id="ARBA00023274"/>
    </source>
</evidence>
<evidence type="ECO:0000256" key="3">
    <source>
        <dbReference type="ARBA" id="ARBA00022517"/>
    </source>
</evidence>
<dbReference type="VEuPathDB" id="CryptoDB:CPATCC_0033970"/>
<dbReference type="Gene3D" id="3.30.1370.10">
    <property type="entry name" value="K Homology domain, type 1"/>
    <property type="match status" value="2"/>
</dbReference>
<dbReference type="InterPro" id="IPR048549">
    <property type="entry name" value="KRR1-like_KH2_euk"/>
</dbReference>
<dbReference type="InterPro" id="IPR036612">
    <property type="entry name" value="KH_dom_type_1_sf"/>
</dbReference>
<dbReference type="Pfam" id="PF17903">
    <property type="entry name" value="KH_KRR1_1st"/>
    <property type="match status" value="1"/>
</dbReference>
<keyword evidence="5 8" id="KW-0694">RNA-binding</keyword>
<evidence type="ECO:0000256" key="9">
    <source>
        <dbReference type="SAM" id="Coils"/>
    </source>
</evidence>
<evidence type="ECO:0000256" key="8">
    <source>
        <dbReference type="PIRNR" id="PIRNR006515"/>
    </source>
</evidence>
<dbReference type="Pfam" id="PF21800">
    <property type="entry name" value="KH_KRR1_2nd"/>
    <property type="match status" value="1"/>
</dbReference>
<dbReference type="CDD" id="cd22393">
    <property type="entry name" value="KH-I_KRR1_rpt1"/>
    <property type="match status" value="1"/>
</dbReference>
<dbReference type="GO" id="GO:0032040">
    <property type="term" value="C:small-subunit processome"/>
    <property type="evidence" value="ECO:0007669"/>
    <property type="project" value="TreeGrafter"/>
</dbReference>
<dbReference type="InterPro" id="IPR004087">
    <property type="entry name" value="KH_dom"/>
</dbReference>
<dbReference type="GO" id="GO:0006364">
    <property type="term" value="P:rRNA processing"/>
    <property type="evidence" value="ECO:0007669"/>
    <property type="project" value="UniProtKB-KW"/>
</dbReference>
<proteinExistence type="inferred from homology"/>
<dbReference type="PANTHER" id="PTHR12581">
    <property type="entry name" value="HIV-1 REV BINDING PROTEIN 2, 3"/>
    <property type="match status" value="1"/>
</dbReference>
<name>A0A7S7LI87_CRYPV</name>
<dbReference type="OMA" id="TPDIDKW"/>
<evidence type="ECO:0000313" key="11">
    <source>
        <dbReference type="EMBL" id="QOY42649.1"/>
    </source>
</evidence>
<dbReference type="GO" id="GO:0003723">
    <property type="term" value="F:RNA binding"/>
    <property type="evidence" value="ECO:0007669"/>
    <property type="project" value="UniProtKB-KW"/>
</dbReference>
<dbReference type="EMBL" id="CP044420">
    <property type="protein sequence ID" value="QOY42649.1"/>
    <property type="molecule type" value="Genomic_DNA"/>
</dbReference>
<dbReference type="FunFam" id="3.30.1370.10:FF:000014">
    <property type="entry name" value="KRR1 small subunit processome component"/>
    <property type="match status" value="1"/>
</dbReference>
<dbReference type="InterPro" id="IPR041174">
    <property type="entry name" value="KRR1-like_KH1"/>
</dbReference>
<dbReference type="InterPro" id="IPR048550">
    <property type="entry name" value="KRR1-like_KH1_euk"/>
</dbReference>
<sequence length="358" mass="42407">MLEMSVGTPMENQEIISKKRRYRKDKPWDTDDIDHWNVPKLTPEDNPHGLLEESSFAVLFPKYREKYLRDIWPDIRNALKAHHIKCELDLVEGSITVRTTGKTWDPFIIIRARDMVKLLSRSVPFHQAVRILGEGEDDNNLGCDIIKIGHRNKEKMVKRRQRLVGPNGSTLKAIELLTNCYVLVQGQTVSVIGSYKSLKLVRRIVEDCMNNIHPVYHIKELMIKRELEKDERLRGENWDRFLPKFKNKCVKRKVKKQIKKKNKSIFPPEPTPRKEDMLLETGEYFYSELERKAKQIKERISEQKEKKNEKHMEREKMYIPPNEKLFLKNKTSNQNEINYKTFGQNSEKYKNNLSNFVV</sequence>
<comment type="subunit">
    <text evidence="8">Component of the ribosomal small subunit (SSU) processome.</text>
</comment>
<gene>
    <name evidence="11" type="ORF">CPATCC_001307</name>
</gene>
<evidence type="ECO:0000256" key="5">
    <source>
        <dbReference type="ARBA" id="ARBA00022884"/>
    </source>
</evidence>
<keyword evidence="3 8" id="KW-0690">Ribosome biogenesis</keyword>
<comment type="similarity">
    <text evidence="2 8">Belongs to the KRR1 family.</text>
</comment>
<feature type="coiled-coil region" evidence="9">
    <location>
        <begin position="286"/>
        <end position="313"/>
    </location>
</feature>
<dbReference type="InterPro" id="IPR048548">
    <property type="entry name" value="KRR1-like_KH2"/>
</dbReference>
<keyword evidence="6 8" id="KW-0539">Nucleus</keyword>